<dbReference type="Proteomes" id="UP000613740">
    <property type="component" value="Unassembled WGS sequence"/>
</dbReference>
<evidence type="ECO:0000313" key="3">
    <source>
        <dbReference type="Proteomes" id="UP000613740"/>
    </source>
</evidence>
<feature type="compositionally biased region" description="Low complexity" evidence="1">
    <location>
        <begin position="266"/>
        <end position="280"/>
    </location>
</feature>
<dbReference type="GO" id="GO:0030149">
    <property type="term" value="P:sphingolipid catabolic process"/>
    <property type="evidence" value="ECO:0007669"/>
    <property type="project" value="TreeGrafter"/>
</dbReference>
<gene>
    <name evidence="2" type="ORF">HYH02_000065</name>
</gene>
<feature type="compositionally biased region" description="Basic and acidic residues" evidence="1">
    <location>
        <begin position="16"/>
        <end position="26"/>
    </location>
</feature>
<proteinExistence type="predicted"/>
<dbReference type="GO" id="GO:0071944">
    <property type="term" value="C:cell periphery"/>
    <property type="evidence" value="ECO:0007669"/>
    <property type="project" value="TreeGrafter"/>
</dbReference>
<evidence type="ECO:0000313" key="2">
    <source>
        <dbReference type="EMBL" id="KAG2449961.1"/>
    </source>
</evidence>
<dbReference type="PANTHER" id="PTHR12393">
    <property type="entry name" value="SPHINGOMYELIN PHOSPHODIESTERASE RELATED"/>
    <property type="match status" value="1"/>
</dbReference>
<name>A0A836B7F9_9CHLO</name>
<reference evidence="2" key="1">
    <citation type="journal article" date="2020" name="bioRxiv">
        <title>Comparative genomics of Chlamydomonas.</title>
        <authorList>
            <person name="Craig R.J."/>
            <person name="Hasan A.R."/>
            <person name="Ness R.W."/>
            <person name="Keightley P.D."/>
        </authorList>
    </citation>
    <scope>NUCLEOTIDE SEQUENCE</scope>
    <source>
        <strain evidence="2">CCAP 11/173</strain>
    </source>
</reference>
<feature type="compositionally biased region" description="Basic residues" evidence="1">
    <location>
        <begin position="1"/>
        <end position="10"/>
    </location>
</feature>
<dbReference type="EMBL" id="JAEHOD010000012">
    <property type="protein sequence ID" value="KAG2449961.1"/>
    <property type="molecule type" value="Genomic_DNA"/>
</dbReference>
<organism evidence="2 3">
    <name type="scientific">Chlamydomonas schloesseri</name>
    <dbReference type="NCBI Taxonomy" id="2026947"/>
    <lineage>
        <taxon>Eukaryota</taxon>
        <taxon>Viridiplantae</taxon>
        <taxon>Chlorophyta</taxon>
        <taxon>core chlorophytes</taxon>
        <taxon>Chlorophyceae</taxon>
        <taxon>CS clade</taxon>
        <taxon>Chlamydomonadales</taxon>
        <taxon>Chlamydomonadaceae</taxon>
        <taxon>Chlamydomonas</taxon>
    </lineage>
</organism>
<keyword evidence="3" id="KW-1185">Reference proteome</keyword>
<accession>A0A836B7F9</accession>
<feature type="region of interest" description="Disordered" evidence="1">
    <location>
        <begin position="266"/>
        <end position="289"/>
    </location>
</feature>
<dbReference type="SUPFAM" id="SSF48403">
    <property type="entry name" value="Ankyrin repeat"/>
    <property type="match status" value="1"/>
</dbReference>
<evidence type="ECO:0000256" key="1">
    <source>
        <dbReference type="SAM" id="MobiDB-lite"/>
    </source>
</evidence>
<dbReference type="InterPro" id="IPR036770">
    <property type="entry name" value="Ankyrin_rpt-contain_sf"/>
</dbReference>
<protein>
    <submittedName>
        <fullName evidence="2">Uncharacterized protein</fullName>
    </submittedName>
</protein>
<feature type="region of interest" description="Disordered" evidence="1">
    <location>
        <begin position="1"/>
        <end position="28"/>
    </location>
</feature>
<sequence length="720" mass="77389">MPPRTRRRNPNQKVAKKPEEPCDRFDASSGFQEPWIPGLIERIVSFLPRNEVALTIRRLNKATAQLLATHHVMRAAEPLPAHEYARLPETLVHRSTVSQRRQIVCGAAHGGSLAAVQAALKVTGLAPGAWLFTAAAGAPGPGVALALCNSMEAMRCPLHSQTYENLSSTLCAAAAAGNADVCDWLLAGGRCSWGAAAALAAARGGHANLAQRLLYLCPQADRGGCAVHELLTEAAHGCGAADLEQTYCYWLGRRAEQLQQWRQVEMQEQQPQQGQQLQQQRGSRLFKRGDPVGRFGPAYVERRDGFCCAVADAQFLDMLAAAAGSPTGCWLTKLDALLRLHCDETSAQLASGGRDDAALVRLYTAAAGRPDGLDRLRLMWEQRRWVPSAAADLERVVEAAAARGDVPALRYVLDTMGAGAQLRWGAGCPGSAPPPLRAAATAGSLEALRLLVGCYGSLCCCDWVLSDMIDTAASKGHLGVIEWLRQEAGKPRSAGAGPAGAGECERRAELQKFLKRKIGACVFEEGVVAGRPEVLRWGLDHGARVTQERSFTWWPVAARVGCVEALRMLAEVGAFKPGAEPYCNLDGDRLIVRELSRLRLGGKGAVRGLAALLEDPDVPLSELRWLLEGDKQGAEEAFLAALGATKGKAMRIKEAAYSVRACAVLGGPAAEGLRYGGEWHLALQALARRGEGPEAQEIRAWLEQWRGQQAGRLLPGKLRL</sequence>
<comment type="caution">
    <text evidence="2">The sequence shown here is derived from an EMBL/GenBank/DDBJ whole genome shotgun (WGS) entry which is preliminary data.</text>
</comment>
<dbReference type="Gene3D" id="1.25.40.20">
    <property type="entry name" value="Ankyrin repeat-containing domain"/>
    <property type="match status" value="1"/>
</dbReference>
<dbReference type="GO" id="GO:0005783">
    <property type="term" value="C:endoplasmic reticulum"/>
    <property type="evidence" value="ECO:0007669"/>
    <property type="project" value="TreeGrafter"/>
</dbReference>
<dbReference type="GO" id="GO:0046513">
    <property type="term" value="P:ceramide biosynthetic process"/>
    <property type="evidence" value="ECO:0007669"/>
    <property type="project" value="TreeGrafter"/>
</dbReference>
<dbReference type="OrthoDB" id="547727at2759"/>
<dbReference type="GO" id="GO:0016020">
    <property type="term" value="C:membrane"/>
    <property type="evidence" value="ECO:0007669"/>
    <property type="project" value="TreeGrafter"/>
</dbReference>
<dbReference type="AlphaFoldDB" id="A0A836B7F9"/>
<dbReference type="GO" id="GO:0004620">
    <property type="term" value="F:phospholipase activity"/>
    <property type="evidence" value="ECO:0007669"/>
    <property type="project" value="TreeGrafter"/>
</dbReference>
<dbReference type="PANTHER" id="PTHR12393:SF6">
    <property type="entry name" value="SPHINGOMYELIN PHOSPHODIESTERASE 2"/>
    <property type="match status" value="1"/>
</dbReference>